<feature type="transmembrane region" description="Helical" evidence="2">
    <location>
        <begin position="202"/>
        <end position="221"/>
    </location>
</feature>
<evidence type="ECO:0000256" key="1">
    <source>
        <dbReference type="SAM" id="MobiDB-lite"/>
    </source>
</evidence>
<dbReference type="PROSITE" id="PS50056">
    <property type="entry name" value="TYR_PHOSPHATASE_2"/>
    <property type="match status" value="1"/>
</dbReference>
<name>A0A5B9W9E9_9BACT</name>
<feature type="region of interest" description="Disordered" evidence="1">
    <location>
        <begin position="429"/>
        <end position="452"/>
    </location>
</feature>
<evidence type="ECO:0000259" key="3">
    <source>
        <dbReference type="PROSITE" id="PS50056"/>
    </source>
</evidence>
<protein>
    <submittedName>
        <fullName evidence="4">Tyrosine phosphatase family protein</fullName>
    </submittedName>
</protein>
<dbReference type="OrthoDB" id="270755at2"/>
<feature type="transmembrane region" description="Helical" evidence="2">
    <location>
        <begin position="93"/>
        <end position="115"/>
    </location>
</feature>
<dbReference type="Pfam" id="PF03162">
    <property type="entry name" value="Y_phosphatase2"/>
    <property type="match status" value="1"/>
</dbReference>
<feature type="transmembrane region" description="Helical" evidence="2">
    <location>
        <begin position="12"/>
        <end position="31"/>
    </location>
</feature>
<dbReference type="Proteomes" id="UP000324233">
    <property type="component" value="Chromosome"/>
</dbReference>
<evidence type="ECO:0000256" key="2">
    <source>
        <dbReference type="SAM" id="Phobius"/>
    </source>
</evidence>
<dbReference type="AlphaFoldDB" id="A0A5B9W9E9"/>
<dbReference type="KEGG" id="agv:OJF2_57990"/>
<evidence type="ECO:0000313" key="5">
    <source>
        <dbReference type="Proteomes" id="UP000324233"/>
    </source>
</evidence>
<feature type="transmembrane region" description="Helical" evidence="2">
    <location>
        <begin position="135"/>
        <end position="158"/>
    </location>
</feature>
<dbReference type="EMBL" id="CP042997">
    <property type="protein sequence ID" value="QEH37212.1"/>
    <property type="molecule type" value="Genomic_DNA"/>
</dbReference>
<dbReference type="InterPro" id="IPR029021">
    <property type="entry name" value="Prot-tyrosine_phosphatase-like"/>
</dbReference>
<keyword evidence="2" id="KW-0812">Transmembrane</keyword>
<keyword evidence="5" id="KW-1185">Reference proteome</keyword>
<keyword evidence="2" id="KW-0472">Membrane</keyword>
<proteinExistence type="predicted"/>
<dbReference type="InterPro" id="IPR000387">
    <property type="entry name" value="Tyr_Pase_dom"/>
</dbReference>
<keyword evidence="2" id="KW-1133">Transmembrane helix</keyword>
<dbReference type="InterPro" id="IPR004861">
    <property type="entry name" value="Siw14-like"/>
</dbReference>
<reference evidence="4 5" key="1">
    <citation type="submission" date="2019-08" db="EMBL/GenBank/DDBJ databases">
        <title>Deep-cultivation of Planctomycetes and their phenomic and genomic characterization uncovers novel biology.</title>
        <authorList>
            <person name="Wiegand S."/>
            <person name="Jogler M."/>
            <person name="Boedeker C."/>
            <person name="Pinto D."/>
            <person name="Vollmers J."/>
            <person name="Rivas-Marin E."/>
            <person name="Kohn T."/>
            <person name="Peeters S.H."/>
            <person name="Heuer A."/>
            <person name="Rast P."/>
            <person name="Oberbeckmann S."/>
            <person name="Bunk B."/>
            <person name="Jeske O."/>
            <person name="Meyerdierks A."/>
            <person name="Storesund J.E."/>
            <person name="Kallscheuer N."/>
            <person name="Luecker S."/>
            <person name="Lage O.M."/>
            <person name="Pohl T."/>
            <person name="Merkel B.J."/>
            <person name="Hornburger P."/>
            <person name="Mueller R.-W."/>
            <person name="Bruemmer F."/>
            <person name="Labrenz M."/>
            <person name="Spormann A.M."/>
            <person name="Op den Camp H."/>
            <person name="Overmann J."/>
            <person name="Amann R."/>
            <person name="Jetten M.S.M."/>
            <person name="Mascher T."/>
            <person name="Medema M.H."/>
            <person name="Devos D.P."/>
            <person name="Kaster A.-K."/>
            <person name="Ovreas L."/>
            <person name="Rohde M."/>
            <person name="Galperin M.Y."/>
            <person name="Jogler C."/>
        </authorList>
    </citation>
    <scope>NUCLEOTIDE SEQUENCE [LARGE SCALE GENOMIC DNA]</scope>
    <source>
        <strain evidence="4 5">OJF2</strain>
    </source>
</reference>
<dbReference type="Gene3D" id="3.90.190.10">
    <property type="entry name" value="Protein tyrosine phosphatase superfamily"/>
    <property type="match status" value="1"/>
</dbReference>
<feature type="domain" description="Tyrosine specific protein phosphatases" evidence="3">
    <location>
        <begin position="330"/>
        <end position="386"/>
    </location>
</feature>
<dbReference type="SUPFAM" id="SSF52799">
    <property type="entry name" value="(Phosphotyrosine protein) phosphatases II"/>
    <property type="match status" value="1"/>
</dbReference>
<feature type="transmembrane region" description="Helical" evidence="2">
    <location>
        <begin position="69"/>
        <end position="86"/>
    </location>
</feature>
<feature type="compositionally biased region" description="Basic and acidic residues" evidence="1">
    <location>
        <begin position="440"/>
        <end position="452"/>
    </location>
</feature>
<dbReference type="RefSeq" id="WP_148596805.1">
    <property type="nucleotide sequence ID" value="NZ_CP042997.1"/>
</dbReference>
<gene>
    <name evidence="4" type="ORF">OJF2_57990</name>
</gene>
<evidence type="ECO:0000313" key="4">
    <source>
        <dbReference type="EMBL" id="QEH37212.1"/>
    </source>
</evidence>
<organism evidence="4 5">
    <name type="scientific">Aquisphaera giovannonii</name>
    <dbReference type="NCBI Taxonomy" id="406548"/>
    <lineage>
        <taxon>Bacteria</taxon>
        <taxon>Pseudomonadati</taxon>
        <taxon>Planctomycetota</taxon>
        <taxon>Planctomycetia</taxon>
        <taxon>Isosphaerales</taxon>
        <taxon>Isosphaeraceae</taxon>
        <taxon>Aquisphaera</taxon>
    </lineage>
</organism>
<feature type="transmembrane region" description="Helical" evidence="2">
    <location>
        <begin position="170"/>
        <end position="190"/>
    </location>
</feature>
<sequence length="452" mass="49728">MTRPPAPGWRSRLWPWLVLAASVVPAVWYVLDFESDVDPEFPRVVRPTFNAYPPPAYRFAEAGDTIDHVAVYVSSAALVLSAWGVARGPVRRLWLAALALSIAGFWHAATPGPLVDGWHGLGWRNLWNPAAPTGLRLALGAAACLLAVAAALGLSGISPSRAWEAAKGRGILGLLIAAGLLMIARQLSWIDREPFGFWPRWAYVWGLLAWALALVRVVPAAPPGWSRAAIVGGMVVASLSLDVTGRGLFRYQRPLQRLREIVPGRIYLSAMPTYEGLALAQQRHHFKTIINLFPEFTKERSERLPDELRFVRDHGLAYIGNEPTDDPTGEEFIARTLEVAKDPAAWPILVHCHASMDRSPAWVGLYRFAIQGWPLADAIREIEVHRGLRPKASVTLLYNRMIPRLAPDRASKDPTVSLLRQCAAGVPDPVAARSRLAGGPKDRPDDPPPPRR</sequence>
<accession>A0A5B9W9E9</accession>